<comment type="caution">
    <text evidence="9">The sequence shown here is derived from an EMBL/GenBank/DDBJ whole genome shotgun (WGS) entry which is preliminary data.</text>
</comment>
<dbReference type="InterPro" id="IPR049083">
    <property type="entry name" value="TACO1_YebC_N"/>
</dbReference>
<dbReference type="NCBIfam" id="NF009044">
    <property type="entry name" value="PRK12378.1"/>
    <property type="match status" value="1"/>
</dbReference>
<dbReference type="HAMAP" id="MF_00693">
    <property type="entry name" value="Transcrip_reg_TACO1"/>
    <property type="match status" value="1"/>
</dbReference>
<dbReference type="NCBIfam" id="NF001030">
    <property type="entry name" value="PRK00110.1"/>
    <property type="match status" value="1"/>
</dbReference>
<evidence type="ECO:0000259" key="8">
    <source>
        <dbReference type="Pfam" id="PF20772"/>
    </source>
</evidence>
<dbReference type="InterPro" id="IPR029072">
    <property type="entry name" value="YebC-like"/>
</dbReference>
<dbReference type="InterPro" id="IPR026564">
    <property type="entry name" value="Transcrip_reg_TACO1-like_dom3"/>
</dbReference>
<evidence type="ECO:0000256" key="5">
    <source>
        <dbReference type="ARBA" id="ARBA00023163"/>
    </source>
</evidence>
<keyword evidence="3 6" id="KW-0805">Transcription regulation</keyword>
<gene>
    <name evidence="9" type="ORF">E6K71_01345</name>
</gene>
<dbReference type="Pfam" id="PF20772">
    <property type="entry name" value="TACO1_YebC_N"/>
    <property type="match status" value="1"/>
</dbReference>
<dbReference type="FunFam" id="1.10.10.200:FF:000002">
    <property type="entry name" value="Probable transcriptional regulatory protein CLM62_37755"/>
    <property type="match status" value="1"/>
</dbReference>
<keyword evidence="4 6" id="KW-0238">DNA-binding</keyword>
<evidence type="ECO:0000256" key="2">
    <source>
        <dbReference type="ARBA" id="ARBA00022490"/>
    </source>
</evidence>
<dbReference type="Proteomes" id="UP000316292">
    <property type="component" value="Unassembled WGS sequence"/>
</dbReference>
<dbReference type="GO" id="GO:0005829">
    <property type="term" value="C:cytosol"/>
    <property type="evidence" value="ECO:0007669"/>
    <property type="project" value="TreeGrafter"/>
</dbReference>
<feature type="domain" description="TACO1/YebC-like N-terminal" evidence="8">
    <location>
        <begin position="5"/>
        <end position="76"/>
    </location>
</feature>
<dbReference type="EMBL" id="VBOR01000026">
    <property type="protein sequence ID" value="TMQ50908.1"/>
    <property type="molecule type" value="Genomic_DNA"/>
</dbReference>
<organism evidence="9 10">
    <name type="scientific">Eiseniibacteriota bacterium</name>
    <dbReference type="NCBI Taxonomy" id="2212470"/>
    <lineage>
        <taxon>Bacteria</taxon>
        <taxon>Candidatus Eiseniibacteriota</taxon>
    </lineage>
</organism>
<reference evidence="9 10" key="1">
    <citation type="journal article" date="2019" name="Nat. Microbiol.">
        <title>Mediterranean grassland soil C-N compound turnover is dependent on rainfall and depth, and is mediated by genomically divergent microorganisms.</title>
        <authorList>
            <person name="Diamond S."/>
            <person name="Andeer P.F."/>
            <person name="Li Z."/>
            <person name="Crits-Christoph A."/>
            <person name="Burstein D."/>
            <person name="Anantharaman K."/>
            <person name="Lane K.R."/>
            <person name="Thomas B.C."/>
            <person name="Pan C."/>
            <person name="Northen T.R."/>
            <person name="Banfield J.F."/>
        </authorList>
    </citation>
    <scope>NUCLEOTIDE SEQUENCE [LARGE SCALE GENOMIC DNA]</scope>
    <source>
        <strain evidence="9">WS_1</strain>
    </source>
</reference>
<dbReference type="GO" id="GO:0006355">
    <property type="term" value="P:regulation of DNA-templated transcription"/>
    <property type="evidence" value="ECO:0007669"/>
    <property type="project" value="UniProtKB-UniRule"/>
</dbReference>
<dbReference type="SUPFAM" id="SSF75625">
    <property type="entry name" value="YebC-like"/>
    <property type="match status" value="1"/>
</dbReference>
<keyword evidence="2 6" id="KW-0963">Cytoplasm</keyword>
<proteinExistence type="inferred from homology"/>
<feature type="domain" description="TACO1/YebC-like second and third" evidence="7">
    <location>
        <begin position="82"/>
        <end position="238"/>
    </location>
</feature>
<comment type="subcellular location">
    <subcellularLocation>
        <location evidence="6">Cytoplasm</location>
    </subcellularLocation>
</comment>
<evidence type="ECO:0000256" key="1">
    <source>
        <dbReference type="ARBA" id="ARBA00008724"/>
    </source>
</evidence>
<keyword evidence="5 6" id="KW-0804">Transcription</keyword>
<evidence type="ECO:0000256" key="3">
    <source>
        <dbReference type="ARBA" id="ARBA00023015"/>
    </source>
</evidence>
<protein>
    <recommendedName>
        <fullName evidence="6">Probable transcriptional regulatory protein E6K71_01345</fullName>
    </recommendedName>
</protein>
<name>A0A538SHT3_UNCEI</name>
<evidence type="ECO:0000256" key="6">
    <source>
        <dbReference type="HAMAP-Rule" id="MF_00693"/>
    </source>
</evidence>
<dbReference type="GO" id="GO:0003677">
    <property type="term" value="F:DNA binding"/>
    <property type="evidence" value="ECO:0007669"/>
    <property type="project" value="UniProtKB-UniRule"/>
</dbReference>
<comment type="similarity">
    <text evidence="1 6">Belongs to the TACO1 family.</text>
</comment>
<dbReference type="Gene3D" id="1.10.10.200">
    <property type="match status" value="1"/>
</dbReference>
<evidence type="ECO:0000259" key="7">
    <source>
        <dbReference type="Pfam" id="PF01709"/>
    </source>
</evidence>
<dbReference type="PANTHER" id="PTHR12532">
    <property type="entry name" value="TRANSLATIONAL ACTIVATOR OF CYTOCHROME C OXIDASE 1"/>
    <property type="match status" value="1"/>
</dbReference>
<evidence type="ECO:0000313" key="10">
    <source>
        <dbReference type="Proteomes" id="UP000316292"/>
    </source>
</evidence>
<accession>A0A538SHT3</accession>
<dbReference type="InterPro" id="IPR048300">
    <property type="entry name" value="TACO1_YebC-like_2nd/3rd_dom"/>
</dbReference>
<dbReference type="InterPro" id="IPR017856">
    <property type="entry name" value="Integrase-like_N"/>
</dbReference>
<dbReference type="NCBIfam" id="TIGR01033">
    <property type="entry name" value="YebC/PmpR family DNA-binding transcriptional regulator"/>
    <property type="match status" value="1"/>
</dbReference>
<dbReference type="AlphaFoldDB" id="A0A538SHT3"/>
<sequence length="250" mass="26659">MSGHSKWSTIKRKKGATDAKRGKIFTKYIKEITVAARAGGGDPGSNPRLRTAIAGAKSVNMPADNIDRAIKKGTGELPGVSYEEVTYEGYGPGGIAILIDTLTDNRNRTTGEVRHILTKGGGRMAEAGSVQWMFHQKGAISVAKSAADEDTLLGLVLDAGAEDASTDDPEVYEITTSPHSFEAVKVALQAKNIPTQSAELAKVPQTTIALSERDAEQALKLMEALEDNDDVQRVSTNLDIPDEILAKIQA</sequence>
<dbReference type="PANTHER" id="PTHR12532:SF6">
    <property type="entry name" value="TRANSCRIPTIONAL REGULATORY PROTEIN YEBC-RELATED"/>
    <property type="match status" value="1"/>
</dbReference>
<dbReference type="Gene3D" id="3.30.70.980">
    <property type="match status" value="2"/>
</dbReference>
<evidence type="ECO:0000256" key="4">
    <source>
        <dbReference type="ARBA" id="ARBA00023125"/>
    </source>
</evidence>
<dbReference type="InterPro" id="IPR002876">
    <property type="entry name" value="Transcrip_reg_TACO1-like"/>
</dbReference>
<dbReference type="Pfam" id="PF01709">
    <property type="entry name" value="Transcrip_reg"/>
    <property type="match status" value="1"/>
</dbReference>
<evidence type="ECO:0000313" key="9">
    <source>
        <dbReference type="EMBL" id="TMQ50908.1"/>
    </source>
</evidence>